<dbReference type="InterPro" id="IPR010441">
    <property type="entry name" value="CH_2"/>
</dbReference>
<protein>
    <submittedName>
        <fullName evidence="4">Sperm flagellar protein 1-like</fullName>
    </submittedName>
</protein>
<keyword evidence="1" id="KW-0175">Coiled coil</keyword>
<evidence type="ECO:0000313" key="4">
    <source>
        <dbReference type="RefSeq" id="XP_033796466.1"/>
    </source>
</evidence>
<dbReference type="GeneID" id="117358828"/>
<feature type="coiled-coil region" evidence="1">
    <location>
        <begin position="151"/>
        <end position="178"/>
    </location>
</feature>
<organism evidence="3 4">
    <name type="scientific">Geotrypetes seraphini</name>
    <name type="common">Gaboon caecilian</name>
    <name type="synonym">Caecilia seraphini</name>
    <dbReference type="NCBI Taxonomy" id="260995"/>
    <lineage>
        <taxon>Eukaryota</taxon>
        <taxon>Metazoa</taxon>
        <taxon>Chordata</taxon>
        <taxon>Craniata</taxon>
        <taxon>Vertebrata</taxon>
        <taxon>Euteleostomi</taxon>
        <taxon>Amphibia</taxon>
        <taxon>Gymnophiona</taxon>
        <taxon>Geotrypetes</taxon>
    </lineage>
</organism>
<dbReference type="PANTHER" id="PTHR12509:SF9">
    <property type="entry name" value="SPERM FLAGELLAR PROTEIN 1 ISOFORM X1"/>
    <property type="match status" value="1"/>
</dbReference>
<dbReference type="RefSeq" id="XP_033796466.1">
    <property type="nucleotide sequence ID" value="XM_033940575.1"/>
</dbReference>
<keyword evidence="3" id="KW-1185">Reference proteome</keyword>
<sequence length="203" mass="23714">MVAEVVKYFLPKLVDMHNYVSANSTQQKLSNWGILNRKVFSKLDFHVSEDSVKNLVAHVSGVIESILYALRLKINEKLQEKRIREKATIQTKDFRYSTDIEKSPLDYITMSSYGKNIPNQNPPEWTYSHPGRSTQSLIERIQSDPQVRLLLEEKEQALLALQETVQILQLKINRLEHLVHLKDIRIEELTKHLNNYKFQKSVT</sequence>
<proteinExistence type="predicted"/>
<dbReference type="OrthoDB" id="193300at2759"/>
<dbReference type="KEGG" id="gsh:117358828"/>
<evidence type="ECO:0000256" key="1">
    <source>
        <dbReference type="SAM" id="Coils"/>
    </source>
</evidence>
<evidence type="ECO:0000313" key="3">
    <source>
        <dbReference type="Proteomes" id="UP000515159"/>
    </source>
</evidence>
<dbReference type="Proteomes" id="UP000515159">
    <property type="component" value="Chromosome 4"/>
</dbReference>
<dbReference type="Pfam" id="PF06294">
    <property type="entry name" value="CH_2"/>
    <property type="match status" value="1"/>
</dbReference>
<dbReference type="PANTHER" id="PTHR12509">
    <property type="entry name" value="SPERMATOGENESIS-ASSOCIATED 4-RELATED"/>
    <property type="match status" value="1"/>
</dbReference>
<dbReference type="GO" id="GO:0008017">
    <property type="term" value="F:microtubule binding"/>
    <property type="evidence" value="ECO:0007669"/>
    <property type="project" value="TreeGrafter"/>
</dbReference>
<dbReference type="InParanoid" id="A0A6P8RAY5"/>
<accession>A0A6P8RAY5</accession>
<evidence type="ECO:0000259" key="2">
    <source>
        <dbReference type="Pfam" id="PF06294"/>
    </source>
</evidence>
<gene>
    <name evidence="4" type="primary">LOC117358828</name>
</gene>
<dbReference type="GO" id="GO:0051493">
    <property type="term" value="P:regulation of cytoskeleton organization"/>
    <property type="evidence" value="ECO:0007669"/>
    <property type="project" value="TreeGrafter"/>
</dbReference>
<dbReference type="AlphaFoldDB" id="A0A6P8RAY5"/>
<dbReference type="Gene3D" id="1.10.418.10">
    <property type="entry name" value="Calponin-like domain"/>
    <property type="match status" value="1"/>
</dbReference>
<dbReference type="InterPro" id="IPR052111">
    <property type="entry name" value="Spermatogenesis_Ciliary_MAP"/>
</dbReference>
<dbReference type="InterPro" id="IPR036872">
    <property type="entry name" value="CH_dom_sf"/>
</dbReference>
<reference evidence="4" key="1">
    <citation type="submission" date="2025-08" db="UniProtKB">
        <authorList>
            <consortium name="RefSeq"/>
        </authorList>
    </citation>
    <scope>IDENTIFICATION</scope>
</reference>
<feature type="domain" description="CH-like" evidence="2">
    <location>
        <begin position="1"/>
        <end position="71"/>
    </location>
</feature>
<name>A0A6P8RAY5_GEOSA</name>
<dbReference type="GO" id="GO:0005930">
    <property type="term" value="C:axoneme"/>
    <property type="evidence" value="ECO:0007669"/>
    <property type="project" value="TreeGrafter"/>
</dbReference>